<proteinExistence type="predicted"/>
<accession>A0A0U3SZM3</accession>
<dbReference type="RefSeq" id="WP_067855158.1">
    <property type="nucleotide sequence ID" value="NZ_CP011502.1"/>
</dbReference>
<dbReference type="STRING" id="2041.AERYTH_04405"/>
<evidence type="ECO:0000256" key="1">
    <source>
        <dbReference type="ARBA" id="ARBA00022723"/>
    </source>
</evidence>
<evidence type="ECO:0000313" key="4">
    <source>
        <dbReference type="EMBL" id="ALX03994.1"/>
    </source>
</evidence>
<evidence type="ECO:0000256" key="2">
    <source>
        <dbReference type="ARBA" id="ARBA00023239"/>
    </source>
</evidence>
<evidence type="ECO:0008006" key="6">
    <source>
        <dbReference type="Google" id="ProtNLM"/>
    </source>
</evidence>
<dbReference type="PANTHER" id="PTHR33542">
    <property type="entry name" value="SIROHYDROCHLORIN FERROCHELATASE, CHLOROPLASTIC"/>
    <property type="match status" value="1"/>
</dbReference>
<dbReference type="Proteomes" id="UP000067689">
    <property type="component" value="Chromosome"/>
</dbReference>
<dbReference type="OrthoDB" id="7345302at2"/>
<feature type="region of interest" description="Disordered" evidence="3">
    <location>
        <begin position="1"/>
        <end position="21"/>
    </location>
</feature>
<dbReference type="AlphaFoldDB" id="A0A0U3SZM3"/>
<protein>
    <recommendedName>
        <fullName evidence="6">Cobalamin biosynthesis protein CbiX</fullName>
    </recommendedName>
</protein>
<dbReference type="PATRIC" id="fig|2041.4.peg.920"/>
<dbReference type="PANTHER" id="PTHR33542:SF5">
    <property type="entry name" value="FERROCHELATASE CHE1"/>
    <property type="match status" value="1"/>
</dbReference>
<organism evidence="4 5">
    <name type="scientific">Aeromicrobium erythreum</name>
    <dbReference type="NCBI Taxonomy" id="2041"/>
    <lineage>
        <taxon>Bacteria</taxon>
        <taxon>Bacillati</taxon>
        <taxon>Actinomycetota</taxon>
        <taxon>Actinomycetes</taxon>
        <taxon>Propionibacteriales</taxon>
        <taxon>Nocardioidaceae</taxon>
        <taxon>Aeromicrobium</taxon>
    </lineage>
</organism>
<dbReference type="EMBL" id="CP011502">
    <property type="protein sequence ID" value="ALX03994.1"/>
    <property type="molecule type" value="Genomic_DNA"/>
</dbReference>
<dbReference type="Pfam" id="PF01903">
    <property type="entry name" value="CbiX"/>
    <property type="match status" value="2"/>
</dbReference>
<dbReference type="CDD" id="cd03416">
    <property type="entry name" value="CbiX_SirB_N"/>
    <property type="match status" value="1"/>
</dbReference>
<evidence type="ECO:0000256" key="3">
    <source>
        <dbReference type="SAM" id="MobiDB-lite"/>
    </source>
</evidence>
<dbReference type="Gene3D" id="3.40.50.1400">
    <property type="match status" value="2"/>
</dbReference>
<dbReference type="GO" id="GO:0016829">
    <property type="term" value="F:lyase activity"/>
    <property type="evidence" value="ECO:0007669"/>
    <property type="project" value="UniProtKB-KW"/>
</dbReference>
<dbReference type="InterPro" id="IPR050963">
    <property type="entry name" value="Sirohydro_Cobaltochel/CbiX"/>
</dbReference>
<keyword evidence="1" id="KW-0479">Metal-binding</keyword>
<evidence type="ECO:0000313" key="5">
    <source>
        <dbReference type="Proteomes" id="UP000067689"/>
    </source>
</evidence>
<reference evidence="4 5" key="1">
    <citation type="journal article" date="1991" name="Int. J. Syst. Bacteriol.">
        <title>Description of the erythromycin-producing bacterium Arthrobacter sp. strain NRRL B-3381 as Aeromicrobium erythreum gen. nov., sp. nov.</title>
        <authorList>
            <person name="Miller E.S."/>
            <person name="Woese C.R."/>
            <person name="Brenner S."/>
        </authorList>
    </citation>
    <scope>NUCLEOTIDE SEQUENCE [LARGE SCALE GENOMIC DNA]</scope>
    <source>
        <strain evidence="4 5">AR18</strain>
    </source>
</reference>
<dbReference type="InterPro" id="IPR002762">
    <property type="entry name" value="CbiX-like"/>
</dbReference>
<dbReference type="KEGG" id="aer:AERYTH_04405"/>
<gene>
    <name evidence="4" type="ORF">AERYTH_04405</name>
</gene>
<name>A0A0U3SZM3_9ACTN</name>
<keyword evidence="2" id="KW-0456">Lyase</keyword>
<dbReference type="SUPFAM" id="SSF53800">
    <property type="entry name" value="Chelatase"/>
    <property type="match status" value="1"/>
</dbReference>
<keyword evidence="5" id="KW-1185">Reference proteome</keyword>
<sequence length="241" mass="24842">MNPHPTRPALVATSHGTSSPAGRRAVLGLVEAVRRRLPDVDVRDAYVDVQSPTPDDVVAGLAGPAVVVPLLLAPGFHVRVDVARAASAPGCVAAPTLGPDDRLVGALVRRLLEAGTQDADVVVMASAGSSDPVAQACFEQMARDLSVAIGQVVPLGYVGGTGRPLDDVVADVRAQNADRRVVVSSLLMAPGFFHDRVARCDVDVVSRPLLDADPADPRLVDLVVDRYATASAAQGALTGTG</sequence>
<dbReference type="GO" id="GO:0046872">
    <property type="term" value="F:metal ion binding"/>
    <property type="evidence" value="ECO:0007669"/>
    <property type="project" value="UniProtKB-KW"/>
</dbReference>